<dbReference type="PANTHER" id="PTHR10742">
    <property type="entry name" value="FLAVIN MONOAMINE OXIDASE"/>
    <property type="match status" value="1"/>
</dbReference>
<dbReference type="SUPFAM" id="SSF54373">
    <property type="entry name" value="FAD-linked reductases, C-terminal domain"/>
    <property type="match status" value="1"/>
</dbReference>
<comment type="catalytic activity">
    <reaction evidence="6">
        <text>L-tryptophan + O2 = indole-3-acetamide + CO2 + H2O</text>
        <dbReference type="Rhea" id="RHEA:16165"/>
        <dbReference type="ChEBI" id="CHEBI:15377"/>
        <dbReference type="ChEBI" id="CHEBI:15379"/>
        <dbReference type="ChEBI" id="CHEBI:16031"/>
        <dbReference type="ChEBI" id="CHEBI:16526"/>
        <dbReference type="ChEBI" id="CHEBI:57912"/>
        <dbReference type="EC" id="1.13.12.3"/>
    </reaction>
</comment>
<evidence type="ECO:0000313" key="8">
    <source>
        <dbReference type="EMBL" id="MCQ8183046.1"/>
    </source>
</evidence>
<name>A0ABT1ULD5_9GAMM</name>
<keyword evidence="9" id="KW-1185">Reference proteome</keyword>
<gene>
    <name evidence="8" type="ORF">NP603_18165</name>
</gene>
<protein>
    <recommendedName>
        <fullName evidence="4">Tryptophan 2-monooxygenase</fullName>
        <ecNumber evidence="3">1.13.12.3</ecNumber>
    </recommendedName>
</protein>
<dbReference type="InterPro" id="IPR006311">
    <property type="entry name" value="TAT_signal"/>
</dbReference>
<dbReference type="Gene3D" id="3.90.660.10">
    <property type="match status" value="1"/>
</dbReference>
<dbReference type="InterPro" id="IPR036188">
    <property type="entry name" value="FAD/NAD-bd_sf"/>
</dbReference>
<keyword evidence="5" id="KW-0073">Auxin biosynthesis</keyword>
<organism evidence="8 9">
    <name type="scientific">Methylomonas aurea</name>
    <dbReference type="NCBI Taxonomy" id="2952224"/>
    <lineage>
        <taxon>Bacteria</taxon>
        <taxon>Pseudomonadati</taxon>
        <taxon>Pseudomonadota</taxon>
        <taxon>Gammaproteobacteria</taxon>
        <taxon>Methylococcales</taxon>
        <taxon>Methylococcaceae</taxon>
        <taxon>Methylomonas</taxon>
    </lineage>
</organism>
<accession>A0ABT1ULD5</accession>
<evidence type="ECO:0000256" key="5">
    <source>
        <dbReference type="ARBA" id="ARBA00023070"/>
    </source>
</evidence>
<evidence type="ECO:0000259" key="7">
    <source>
        <dbReference type="Pfam" id="PF01593"/>
    </source>
</evidence>
<evidence type="ECO:0000256" key="4">
    <source>
        <dbReference type="ARBA" id="ARBA00017871"/>
    </source>
</evidence>
<dbReference type="EC" id="1.13.12.3" evidence="3"/>
<feature type="domain" description="Amine oxidase" evidence="7">
    <location>
        <begin position="82"/>
        <end position="525"/>
    </location>
</feature>
<dbReference type="Gene3D" id="3.50.50.60">
    <property type="entry name" value="FAD/NAD(P)-binding domain"/>
    <property type="match status" value="1"/>
</dbReference>
<evidence type="ECO:0000256" key="2">
    <source>
        <dbReference type="ARBA" id="ARBA00005833"/>
    </source>
</evidence>
<dbReference type="InterPro" id="IPR002937">
    <property type="entry name" value="Amino_oxidase"/>
</dbReference>
<comment type="similarity">
    <text evidence="2">Belongs to the tryptophan 2-monooxygenase family.</text>
</comment>
<dbReference type="PRINTS" id="PR00419">
    <property type="entry name" value="ADXRDTASE"/>
</dbReference>
<dbReference type="PANTHER" id="PTHR10742:SF410">
    <property type="entry name" value="LYSINE-SPECIFIC HISTONE DEMETHYLASE 2"/>
    <property type="match status" value="1"/>
</dbReference>
<dbReference type="PROSITE" id="PS51318">
    <property type="entry name" value="TAT"/>
    <property type="match status" value="1"/>
</dbReference>
<proteinExistence type="inferred from homology"/>
<dbReference type="EMBL" id="JANIBM010000034">
    <property type="protein sequence ID" value="MCQ8183046.1"/>
    <property type="molecule type" value="Genomic_DNA"/>
</dbReference>
<dbReference type="Pfam" id="PF01593">
    <property type="entry name" value="Amino_oxidase"/>
    <property type="match status" value="1"/>
</dbReference>
<comment type="caution">
    <text evidence="8">The sequence shown here is derived from an EMBL/GenBank/DDBJ whole genome shotgun (WGS) entry which is preliminary data.</text>
</comment>
<evidence type="ECO:0000256" key="3">
    <source>
        <dbReference type="ARBA" id="ARBA00012535"/>
    </source>
</evidence>
<reference evidence="8 9" key="1">
    <citation type="submission" date="2022-07" db="EMBL/GenBank/DDBJ databases">
        <title>Methylomonas rivi sp. nov., Methylomonas rosea sp. nov., Methylomonas aureus sp. nov. and Methylomonas subterranea sp. nov., four novel methanotrophs isolated from a freshwater creek and the deep terrestrial subsurface.</title>
        <authorList>
            <person name="Abin C."/>
            <person name="Sankaranarayanan K."/>
            <person name="Garner C."/>
            <person name="Sindelar R."/>
            <person name="Kotary K."/>
            <person name="Garner R."/>
            <person name="Barclay S."/>
            <person name="Lawson P."/>
            <person name="Krumholz L."/>
        </authorList>
    </citation>
    <scope>NUCLEOTIDE SEQUENCE [LARGE SCALE GENOMIC DNA]</scope>
    <source>
        <strain evidence="8 9">SURF-1</strain>
    </source>
</reference>
<dbReference type="SUPFAM" id="SSF51905">
    <property type="entry name" value="FAD/NAD(P)-binding domain"/>
    <property type="match status" value="1"/>
</dbReference>
<evidence type="ECO:0000313" key="9">
    <source>
        <dbReference type="Proteomes" id="UP001524569"/>
    </source>
</evidence>
<dbReference type="RefSeq" id="WP_256612272.1">
    <property type="nucleotide sequence ID" value="NZ_JANIBM010000034.1"/>
</dbReference>
<dbReference type="Proteomes" id="UP001524569">
    <property type="component" value="Unassembled WGS sequence"/>
</dbReference>
<comment type="pathway">
    <text evidence="1">Plant hormone metabolism; auxin biosynthesis.</text>
</comment>
<sequence length="528" mass="57804">MAHSLSFRRLILALQAARRQHLQTQQRPSPVTATELGWNRRRFVKTSVAAGIAGLLGQSLPLPANANISRTRQRVAIIGAGIAGLNAAYRLQRAGITATVYEARNRAGGRMLSTRINGGLTVDLGAELINTDHHDMRALAKAFDIPLFNKLKDARRLPYPKEAYLFDGVAYSEAQLALDLADLAGQIGDDAGLLDSDWDTYAPAFDQLSVADYLDRHADKISQPYVRPLLENAIRTEYGVEAAESSALQLLFLLPVVNGQTVELLSYSDEAFAVQGGSASITDALAASLAGQIRFGTALHSIDRHNGRYALQFADRSQADADIVIIAMPFPALRRVDLRVSLPARFRRFIAETGLGVNEKLIAGFDRRFWHQPNGFSLAAWTDLGFAEVWDESQRQPRRTDGALNFFLGGDQARQFNRTSNFNAVADRFIADLDRFVPGAAVSANGANIRSVWGNSRYTGGGYANFAPGQLSEFADYFWVEANPAAAQQVVFDRLLFAGEHLSDAYYGFMEGGAQTGRLAADYVIKQL</sequence>
<dbReference type="Gene3D" id="1.10.405.10">
    <property type="entry name" value="Guanine Nucleotide Dissociation Inhibitor, domain 1"/>
    <property type="match status" value="1"/>
</dbReference>
<dbReference type="InterPro" id="IPR050281">
    <property type="entry name" value="Flavin_monoamine_oxidase"/>
</dbReference>
<evidence type="ECO:0000256" key="6">
    <source>
        <dbReference type="ARBA" id="ARBA00047321"/>
    </source>
</evidence>
<evidence type="ECO:0000256" key="1">
    <source>
        <dbReference type="ARBA" id="ARBA00004814"/>
    </source>
</evidence>